<dbReference type="EMBL" id="JH370136">
    <property type="protein sequence ID" value="ELA41933.1"/>
    <property type="molecule type" value="Genomic_DNA"/>
</dbReference>
<evidence type="ECO:0000313" key="4">
    <source>
        <dbReference type="Proteomes" id="UP000011082"/>
    </source>
</evidence>
<dbReference type="VEuPathDB" id="MicrosporidiaDB:VICG_00950"/>
<dbReference type="InParanoid" id="L2GM14"/>
<sequence>MDTETIDQLDTDSTTKRGTRSRTRGVEKRGTWSTARKIIVTEVCLLALACVSMTVLFPSLTGVRRADANNGYFDVPSYLDGYMDGSVLINKAHFAEEIAFYHMYTKCMSNLADTYDKVNHFLRNNKGDITTLVGDEKWKEIVDTVETTRKNMLQAIQDEGKSVESTTFDMWKELYEFKDVKGNTTSAELADVSSFIARGELLRNVDQESLQQADAKLMSIIDTKNNAILTSISDAEKKIYALMDREINEASFFTYPMLKMSWWYQRFGYKDYMDSVYNDPMSFYTVCAFGCLLVVVPFSFT</sequence>
<dbReference type="AlphaFoldDB" id="L2GM14"/>
<keyword evidence="4" id="KW-1185">Reference proteome</keyword>
<gene>
    <name evidence="3" type="ORF">VICG_00950</name>
</gene>
<dbReference type="RefSeq" id="XP_007604397.1">
    <property type="nucleotide sequence ID" value="XM_007604335.1"/>
</dbReference>
<dbReference type="Proteomes" id="UP000011082">
    <property type="component" value="Unassembled WGS sequence"/>
</dbReference>
<keyword evidence="2" id="KW-1133">Transmembrane helix</keyword>
<name>L2GM14_VITCO</name>
<feature type="compositionally biased region" description="Acidic residues" evidence="1">
    <location>
        <begin position="1"/>
        <end position="10"/>
    </location>
</feature>
<protein>
    <submittedName>
        <fullName evidence="3">Uncharacterized protein</fullName>
    </submittedName>
</protein>
<proteinExistence type="predicted"/>
<accession>L2GM14</accession>
<dbReference type="HOGENOM" id="CLU_925017_0_0_1"/>
<feature type="transmembrane region" description="Helical" evidence="2">
    <location>
        <begin position="38"/>
        <end position="57"/>
    </location>
</feature>
<evidence type="ECO:0000256" key="2">
    <source>
        <dbReference type="SAM" id="Phobius"/>
    </source>
</evidence>
<feature type="region of interest" description="Disordered" evidence="1">
    <location>
        <begin position="1"/>
        <end position="28"/>
    </location>
</feature>
<evidence type="ECO:0000313" key="3">
    <source>
        <dbReference type="EMBL" id="ELA41933.1"/>
    </source>
</evidence>
<organism evidence="3 4">
    <name type="scientific">Vittaforma corneae (strain ATCC 50505)</name>
    <name type="common">Microsporidian parasite</name>
    <name type="synonym">Nosema corneum</name>
    <dbReference type="NCBI Taxonomy" id="993615"/>
    <lineage>
        <taxon>Eukaryota</taxon>
        <taxon>Fungi</taxon>
        <taxon>Fungi incertae sedis</taxon>
        <taxon>Microsporidia</taxon>
        <taxon>Nosematidae</taxon>
        <taxon>Vittaforma</taxon>
    </lineage>
</organism>
<evidence type="ECO:0000256" key="1">
    <source>
        <dbReference type="SAM" id="MobiDB-lite"/>
    </source>
</evidence>
<reference evidence="4" key="1">
    <citation type="submission" date="2011-05" db="EMBL/GenBank/DDBJ databases">
        <title>The genome sequence of Vittaforma corneae strain ATCC 50505.</title>
        <authorList>
            <consortium name="The Broad Institute Genome Sequencing Platform"/>
            <person name="Cuomo C."/>
            <person name="Didier E."/>
            <person name="Bowers L."/>
            <person name="Young S.K."/>
            <person name="Zeng Q."/>
            <person name="Gargeya S."/>
            <person name="Fitzgerald M."/>
            <person name="Haas B."/>
            <person name="Abouelleil A."/>
            <person name="Alvarado L."/>
            <person name="Arachchi H.M."/>
            <person name="Berlin A."/>
            <person name="Chapman S.B."/>
            <person name="Gearin G."/>
            <person name="Goldberg J."/>
            <person name="Griggs A."/>
            <person name="Gujja S."/>
            <person name="Hansen M."/>
            <person name="Heiman D."/>
            <person name="Howarth C."/>
            <person name="Larimer J."/>
            <person name="Lui A."/>
            <person name="MacDonald P.J.P."/>
            <person name="McCowen C."/>
            <person name="Montmayeur A."/>
            <person name="Murphy C."/>
            <person name="Neiman D."/>
            <person name="Pearson M."/>
            <person name="Priest M."/>
            <person name="Roberts A."/>
            <person name="Saif S."/>
            <person name="Shea T."/>
            <person name="Sisk P."/>
            <person name="Stolte C."/>
            <person name="Sykes S."/>
            <person name="Wortman J."/>
            <person name="Nusbaum C."/>
            <person name="Birren B."/>
        </authorList>
    </citation>
    <scope>NUCLEOTIDE SEQUENCE [LARGE SCALE GENOMIC DNA]</scope>
    <source>
        <strain evidence="4">ATCC 50505</strain>
    </source>
</reference>
<feature type="transmembrane region" description="Helical" evidence="2">
    <location>
        <begin position="281"/>
        <end position="300"/>
    </location>
</feature>
<keyword evidence="2" id="KW-0472">Membrane</keyword>
<dbReference type="GeneID" id="19881662"/>
<keyword evidence="2" id="KW-0812">Transmembrane</keyword>